<dbReference type="Proteomes" id="UP000562352">
    <property type="component" value="Unassembled WGS sequence"/>
</dbReference>
<keyword evidence="10" id="KW-1185">Reference proteome</keyword>
<dbReference type="Pfam" id="PF12729">
    <property type="entry name" value="4HB_MCP_1"/>
    <property type="match status" value="1"/>
</dbReference>
<evidence type="ECO:0000259" key="7">
    <source>
        <dbReference type="PROSITE" id="PS50111"/>
    </source>
</evidence>
<feature type="domain" description="HAMP" evidence="8">
    <location>
        <begin position="237"/>
        <end position="289"/>
    </location>
</feature>
<feature type="transmembrane region" description="Helical" evidence="6">
    <location>
        <begin position="33"/>
        <end position="53"/>
    </location>
</feature>
<dbReference type="Gene3D" id="1.10.287.950">
    <property type="entry name" value="Methyl-accepting chemotaxis protein"/>
    <property type="match status" value="1"/>
</dbReference>
<dbReference type="InterPro" id="IPR004089">
    <property type="entry name" value="MCPsignal_dom"/>
</dbReference>
<evidence type="ECO:0000256" key="3">
    <source>
        <dbReference type="ARBA" id="ARBA00023224"/>
    </source>
</evidence>
<dbReference type="Pfam" id="PF00015">
    <property type="entry name" value="MCPsignal"/>
    <property type="match status" value="1"/>
</dbReference>
<evidence type="ECO:0000256" key="5">
    <source>
        <dbReference type="PROSITE-ProRule" id="PRU00284"/>
    </source>
</evidence>
<keyword evidence="3 5" id="KW-0807">Transducer</keyword>
<evidence type="ECO:0000256" key="4">
    <source>
        <dbReference type="ARBA" id="ARBA00029447"/>
    </source>
</evidence>
<dbReference type="InterPro" id="IPR024478">
    <property type="entry name" value="HlyB_4HB_MCP"/>
</dbReference>
<dbReference type="GO" id="GO:0007165">
    <property type="term" value="P:signal transduction"/>
    <property type="evidence" value="ECO:0007669"/>
    <property type="project" value="UniProtKB-KW"/>
</dbReference>
<name>A0A841DEV6_PLAVE</name>
<comment type="caution">
    <text evidence="9">The sequence shown here is derived from an EMBL/GenBank/DDBJ whole genome shotgun (WGS) entry which is preliminary data.</text>
</comment>
<dbReference type="PANTHER" id="PTHR32089:SF112">
    <property type="entry name" value="LYSOZYME-LIKE PROTEIN-RELATED"/>
    <property type="match status" value="1"/>
</dbReference>
<dbReference type="PROSITE" id="PS50111">
    <property type="entry name" value="CHEMOTAXIS_TRANSDUC_2"/>
    <property type="match status" value="1"/>
</dbReference>
<accession>A0A841DEV6</accession>
<dbReference type="InterPro" id="IPR003660">
    <property type="entry name" value="HAMP_dom"/>
</dbReference>
<evidence type="ECO:0000313" key="10">
    <source>
        <dbReference type="Proteomes" id="UP000562352"/>
    </source>
</evidence>
<dbReference type="SMART" id="SM00304">
    <property type="entry name" value="HAMP"/>
    <property type="match status" value="1"/>
</dbReference>
<reference evidence="9 10" key="1">
    <citation type="submission" date="2020-08" db="EMBL/GenBank/DDBJ databases">
        <title>Genomic Encyclopedia of Type Strains, Phase III (KMG-III): the genomes of soil and plant-associated and newly described type strains.</title>
        <authorList>
            <person name="Whitman W."/>
        </authorList>
    </citation>
    <scope>NUCLEOTIDE SEQUENCE [LARGE SCALE GENOMIC DNA]</scope>
    <source>
        <strain evidence="9 10">CECT 3303</strain>
    </source>
</reference>
<dbReference type="PROSITE" id="PS50885">
    <property type="entry name" value="HAMP"/>
    <property type="match status" value="1"/>
</dbReference>
<evidence type="ECO:0000259" key="8">
    <source>
        <dbReference type="PROSITE" id="PS50885"/>
    </source>
</evidence>
<feature type="domain" description="Methyl-accepting transducer" evidence="7">
    <location>
        <begin position="294"/>
        <end position="537"/>
    </location>
</feature>
<dbReference type="EMBL" id="JACHJJ010000031">
    <property type="protein sequence ID" value="MBB5967293.1"/>
    <property type="molecule type" value="Genomic_DNA"/>
</dbReference>
<dbReference type="RefSeq" id="WP_221474407.1">
    <property type="nucleotide sequence ID" value="NZ_BAAAWZ010000005.1"/>
</dbReference>
<evidence type="ECO:0000256" key="6">
    <source>
        <dbReference type="SAM" id="Phobius"/>
    </source>
</evidence>
<comment type="similarity">
    <text evidence="4">Belongs to the methyl-accepting chemotaxis (MCP) protein family.</text>
</comment>
<dbReference type="SMART" id="SM00283">
    <property type="entry name" value="MA"/>
    <property type="match status" value="1"/>
</dbReference>
<dbReference type="CDD" id="cd06225">
    <property type="entry name" value="HAMP"/>
    <property type="match status" value="1"/>
</dbReference>
<keyword evidence="1 6" id="KW-0812">Transmembrane</keyword>
<dbReference type="PANTHER" id="PTHR32089">
    <property type="entry name" value="METHYL-ACCEPTING CHEMOTAXIS PROTEIN MCPB"/>
    <property type="match status" value="1"/>
</dbReference>
<dbReference type="AlphaFoldDB" id="A0A841DEV6"/>
<organism evidence="9 10">
    <name type="scientific">Planomonospora venezuelensis</name>
    <dbReference type="NCBI Taxonomy" id="1999"/>
    <lineage>
        <taxon>Bacteria</taxon>
        <taxon>Bacillati</taxon>
        <taxon>Actinomycetota</taxon>
        <taxon>Actinomycetes</taxon>
        <taxon>Streptosporangiales</taxon>
        <taxon>Streptosporangiaceae</taxon>
        <taxon>Planomonospora</taxon>
    </lineage>
</organism>
<evidence type="ECO:0000313" key="9">
    <source>
        <dbReference type="EMBL" id="MBB5967293.1"/>
    </source>
</evidence>
<dbReference type="Pfam" id="PF00672">
    <property type="entry name" value="HAMP"/>
    <property type="match status" value="1"/>
</dbReference>
<evidence type="ECO:0000256" key="1">
    <source>
        <dbReference type="ARBA" id="ARBA00022692"/>
    </source>
</evidence>
<gene>
    <name evidence="9" type="ORF">FHS22_006595</name>
</gene>
<proteinExistence type="inferred from homology"/>
<dbReference type="GO" id="GO:0016020">
    <property type="term" value="C:membrane"/>
    <property type="evidence" value="ECO:0007669"/>
    <property type="project" value="InterPro"/>
</dbReference>
<evidence type="ECO:0000256" key="2">
    <source>
        <dbReference type="ARBA" id="ARBA00022989"/>
    </source>
</evidence>
<keyword evidence="2 6" id="KW-1133">Transmembrane helix</keyword>
<keyword evidence="6" id="KW-0472">Membrane</keyword>
<protein>
    <submittedName>
        <fullName evidence="9">Methyl-accepting chemotaxis protein</fullName>
    </submittedName>
</protein>
<dbReference type="SUPFAM" id="SSF58104">
    <property type="entry name" value="Methyl-accepting chemotaxis protein (MCP) signaling domain"/>
    <property type="match status" value="1"/>
</dbReference>
<sequence>MTDHHVDPARPAVTVHRNALLGWFADRRINTKILASVGIVAVLGGGISTVAMTRMAGLNDDLRAMEETNLHRMSHLVDLRGRIGDMYNVSIGVVAIPDPALKANAAKQTKDFTDLATEAFEEYKADVPASESWQKQVTSFEEAWAEYQVLRNVVLLGEKAPAGVSVPTTTQEILGKFNTVAVQLNTAMDELAKAETANAKQVATAANDEYEGSRTLLLTLVIAGLLLALGVAMLVSRLITGPLSAVSRALGATAKGDLTHKAEVTSRDEVGQMAVAVNQANDAIREAIAALASSADTLAASSGELSAVSDQIAASADEASTQANNVAAAAGQVSQNVQTVAAGSEEMGASIREIAHNANEGAKVASQAVSVATSTNETVAKLGTSSAEIGSVIKVITSIAEQTNLLALNATIEAARAGDAGKGFAVVAGEVKDLAQETAKATEDISKRVEAIQADTESAVAAIAEISSIIGKINDYQLTIASAVEEQTATTNEMNRNVADAAQGSADIATNISVLASAAHVTAEGVTESQKAAANLAELSTRLHDLVSRFRY</sequence>